<evidence type="ECO:0000313" key="3">
    <source>
        <dbReference type="Proteomes" id="UP000492821"/>
    </source>
</evidence>
<reference evidence="3" key="1">
    <citation type="journal article" date="2013" name="Genetics">
        <title>The draft genome and transcriptome of Panagrellus redivivus are shaped by the harsh demands of a free-living lifestyle.</title>
        <authorList>
            <person name="Srinivasan J."/>
            <person name="Dillman A.R."/>
            <person name="Macchietto M.G."/>
            <person name="Heikkinen L."/>
            <person name="Lakso M."/>
            <person name="Fracchia K.M."/>
            <person name="Antoshechkin I."/>
            <person name="Mortazavi A."/>
            <person name="Wong G."/>
            <person name="Sternberg P.W."/>
        </authorList>
    </citation>
    <scope>NUCLEOTIDE SEQUENCE [LARGE SCALE GENOMIC DNA]</scope>
    <source>
        <strain evidence="3">MT8872</strain>
    </source>
</reference>
<feature type="transmembrane region" description="Helical" evidence="2">
    <location>
        <begin position="243"/>
        <end position="265"/>
    </location>
</feature>
<keyword evidence="2" id="KW-0472">Membrane</keyword>
<keyword evidence="2" id="KW-0812">Transmembrane</keyword>
<name>A0A7E4V8Z4_PANRE</name>
<reference evidence="4" key="2">
    <citation type="submission" date="2020-10" db="UniProtKB">
        <authorList>
            <consortium name="WormBaseParasite"/>
        </authorList>
    </citation>
    <scope>IDENTIFICATION</scope>
</reference>
<organism evidence="3 4">
    <name type="scientific">Panagrellus redivivus</name>
    <name type="common">Microworm</name>
    <dbReference type="NCBI Taxonomy" id="6233"/>
    <lineage>
        <taxon>Eukaryota</taxon>
        <taxon>Metazoa</taxon>
        <taxon>Ecdysozoa</taxon>
        <taxon>Nematoda</taxon>
        <taxon>Chromadorea</taxon>
        <taxon>Rhabditida</taxon>
        <taxon>Tylenchina</taxon>
        <taxon>Panagrolaimomorpha</taxon>
        <taxon>Panagrolaimoidea</taxon>
        <taxon>Panagrolaimidae</taxon>
        <taxon>Panagrellus</taxon>
    </lineage>
</organism>
<dbReference type="WBParaSite" id="Pan_g1769.t1">
    <property type="protein sequence ID" value="Pan_g1769.t1"/>
    <property type="gene ID" value="Pan_g1769"/>
</dbReference>
<evidence type="ECO:0000256" key="1">
    <source>
        <dbReference type="SAM" id="MobiDB-lite"/>
    </source>
</evidence>
<dbReference type="AlphaFoldDB" id="A0A7E4V8Z4"/>
<feature type="transmembrane region" description="Helical" evidence="2">
    <location>
        <begin position="172"/>
        <end position="191"/>
    </location>
</feature>
<feature type="transmembrane region" description="Helical" evidence="2">
    <location>
        <begin position="138"/>
        <end position="160"/>
    </location>
</feature>
<proteinExistence type="predicted"/>
<feature type="region of interest" description="Disordered" evidence="1">
    <location>
        <begin position="58"/>
        <end position="80"/>
    </location>
</feature>
<accession>A0A7E4V8Z4</accession>
<sequence>MDGQMHFDGKKNTAKCGKSVKSHHCYHRRPSDVYEMKMGPRRFRLAIACAQARAKKLPTTRSYSNQQKQRKPLGTIVGPKANDENVEKWMVTVTLTPIPIPPESPPFAMFGIREPLLPARNPLSVDSNPDANLWFGRFGVFFTSIGILISCIYLVHKAYLFLFDYSKFKADFPVLIAAFLILFVCCFAAYAQKSRNRAGYYPAIAFLWFVKYGSVATLANNLASMMVRNVSNISVDNDANLLNIWLIVSSFIGMVVSSFLHYVYWANYKLNNSRSFVVPANRSSTNANTRFRPDVVFDEECFDEFM</sequence>
<keyword evidence="2" id="KW-1133">Transmembrane helix</keyword>
<evidence type="ECO:0000256" key="2">
    <source>
        <dbReference type="SAM" id="Phobius"/>
    </source>
</evidence>
<keyword evidence="3" id="KW-1185">Reference proteome</keyword>
<dbReference type="Proteomes" id="UP000492821">
    <property type="component" value="Unassembled WGS sequence"/>
</dbReference>
<feature type="transmembrane region" description="Helical" evidence="2">
    <location>
        <begin position="203"/>
        <end position="223"/>
    </location>
</feature>
<protein>
    <submittedName>
        <fullName evidence="4">MARVEL domain-containing protein</fullName>
    </submittedName>
</protein>
<evidence type="ECO:0000313" key="4">
    <source>
        <dbReference type="WBParaSite" id="Pan_g1769.t1"/>
    </source>
</evidence>